<dbReference type="InterPro" id="IPR016169">
    <property type="entry name" value="FAD-bd_PCMH_sub2"/>
</dbReference>
<keyword evidence="5" id="KW-0560">Oxidoreductase</keyword>
<comment type="cofactor">
    <cofactor evidence="1">
        <name>FAD</name>
        <dbReference type="ChEBI" id="CHEBI:57692"/>
    </cofactor>
</comment>
<keyword evidence="4" id="KW-0274">FAD</keyword>
<dbReference type="Pfam" id="PF08031">
    <property type="entry name" value="BBE"/>
    <property type="match status" value="1"/>
</dbReference>
<dbReference type="InterPro" id="IPR012951">
    <property type="entry name" value="BBE"/>
</dbReference>
<sequence length="457" mass="49549">MTVDELRGTVTGPVLLPGDDGFADEVAGFNTNNVMEPAIAVGVTSAADVQAAVRYAARNQLPVAVRATGHQVVKDARGAILINTSRMQDIRVDADKRSARVEAGVDWARASSEAAKHGLAALSGSAPTTSVIGYTLGGGQSPLLGRSHGYAADHVRRIEVVTADGELRQATADSEPDLFWALLGGKGNFGVVTAMEFDLFPVTEFYGGGLYLPGDRMEDVLRVWGAWAPELPEQATTSVAVQRLPPIPELPEPLRGALVLHLRFAYLGSAEDGERLLAPIRAVTQPLIDGVRMLPYVDSPLIHLDPTTPAPYYDGTTTLREFSPEVLDALVEFAGPAVDNPLASIEIRALGGAFDREPEVPNAVPTRGVPYVVFGAGVGGPDQAELLRSWLERMVHTFEPWSVDQRRMVNFLSKDEATTPEQVRLVYGAERYDRLARIKRRFDPDNMFRVNHNIQPE</sequence>
<dbReference type="InterPro" id="IPR006094">
    <property type="entry name" value="Oxid_FAD_bind_N"/>
</dbReference>
<dbReference type="Gene3D" id="3.30.465.10">
    <property type="match status" value="1"/>
</dbReference>
<dbReference type="InterPro" id="IPR006093">
    <property type="entry name" value="Oxy_OxRdtase_FAD_BS"/>
</dbReference>
<name>A0A1N7F8S3_9ACTN</name>
<dbReference type="InterPro" id="IPR036318">
    <property type="entry name" value="FAD-bd_PCMH-like_sf"/>
</dbReference>
<gene>
    <name evidence="7" type="ORF">SAMN05444858_1322</name>
</gene>
<protein>
    <submittedName>
        <fullName evidence="7">FAD/FMN-containing dehydrogenase</fullName>
    </submittedName>
</protein>
<feature type="domain" description="FAD-binding PCMH-type" evidence="6">
    <location>
        <begin position="33"/>
        <end position="202"/>
    </location>
</feature>
<evidence type="ECO:0000256" key="5">
    <source>
        <dbReference type="ARBA" id="ARBA00023002"/>
    </source>
</evidence>
<keyword evidence="3" id="KW-0285">Flavoprotein</keyword>
<keyword evidence="8" id="KW-1185">Reference proteome</keyword>
<dbReference type="PANTHER" id="PTHR42973">
    <property type="entry name" value="BINDING OXIDOREDUCTASE, PUTATIVE (AFU_ORTHOLOGUE AFUA_1G17690)-RELATED"/>
    <property type="match status" value="1"/>
</dbReference>
<evidence type="ECO:0000313" key="7">
    <source>
        <dbReference type="EMBL" id="SIR96720.1"/>
    </source>
</evidence>
<dbReference type="Gene3D" id="3.40.462.20">
    <property type="match status" value="1"/>
</dbReference>
<dbReference type="EMBL" id="FTNF01000032">
    <property type="protein sequence ID" value="SIR96720.1"/>
    <property type="molecule type" value="Genomic_DNA"/>
</dbReference>
<dbReference type="PANTHER" id="PTHR42973:SF39">
    <property type="entry name" value="FAD-BINDING PCMH-TYPE DOMAIN-CONTAINING PROTEIN"/>
    <property type="match status" value="1"/>
</dbReference>
<evidence type="ECO:0000256" key="4">
    <source>
        <dbReference type="ARBA" id="ARBA00022827"/>
    </source>
</evidence>
<proteinExistence type="inferred from homology"/>
<dbReference type="Proteomes" id="UP000186004">
    <property type="component" value="Unassembled WGS sequence"/>
</dbReference>
<evidence type="ECO:0000256" key="1">
    <source>
        <dbReference type="ARBA" id="ARBA00001974"/>
    </source>
</evidence>
<dbReference type="InterPro" id="IPR050416">
    <property type="entry name" value="FAD-linked_Oxidoreductase"/>
</dbReference>
<accession>A0A1N7F8S3</accession>
<evidence type="ECO:0000313" key="8">
    <source>
        <dbReference type="Proteomes" id="UP000186004"/>
    </source>
</evidence>
<dbReference type="InterPro" id="IPR016167">
    <property type="entry name" value="FAD-bd_PCMH_sub1"/>
</dbReference>
<dbReference type="Gene3D" id="3.30.43.10">
    <property type="entry name" value="Uridine Diphospho-n-acetylenolpyruvylglucosamine Reductase, domain 2"/>
    <property type="match status" value="1"/>
</dbReference>
<reference evidence="7 8" key="1">
    <citation type="submission" date="2017-01" db="EMBL/GenBank/DDBJ databases">
        <authorList>
            <person name="Mah S.A."/>
            <person name="Swanson W.J."/>
            <person name="Moy G.W."/>
            <person name="Vacquier V.D."/>
        </authorList>
    </citation>
    <scope>NUCLEOTIDE SEQUENCE [LARGE SCALE GENOMIC DNA]</scope>
    <source>
        <strain evidence="7 8">DSM 45758</strain>
    </source>
</reference>
<dbReference type="PROSITE" id="PS51387">
    <property type="entry name" value="FAD_PCMH"/>
    <property type="match status" value="1"/>
</dbReference>
<dbReference type="GO" id="GO:0071949">
    <property type="term" value="F:FAD binding"/>
    <property type="evidence" value="ECO:0007669"/>
    <property type="project" value="InterPro"/>
</dbReference>
<dbReference type="GO" id="GO:0016491">
    <property type="term" value="F:oxidoreductase activity"/>
    <property type="evidence" value="ECO:0007669"/>
    <property type="project" value="UniProtKB-KW"/>
</dbReference>
<dbReference type="STRING" id="1198245.SAMN05444858_1322"/>
<dbReference type="Pfam" id="PF01565">
    <property type="entry name" value="FAD_binding_4"/>
    <property type="match status" value="1"/>
</dbReference>
<organism evidence="7 8">
    <name type="scientific">Micromonospora avicenniae</name>
    <dbReference type="NCBI Taxonomy" id="1198245"/>
    <lineage>
        <taxon>Bacteria</taxon>
        <taxon>Bacillati</taxon>
        <taxon>Actinomycetota</taxon>
        <taxon>Actinomycetes</taxon>
        <taxon>Micromonosporales</taxon>
        <taxon>Micromonosporaceae</taxon>
        <taxon>Micromonospora</taxon>
    </lineage>
</organism>
<evidence type="ECO:0000256" key="2">
    <source>
        <dbReference type="ARBA" id="ARBA00005466"/>
    </source>
</evidence>
<dbReference type="InterPro" id="IPR016166">
    <property type="entry name" value="FAD-bd_PCMH"/>
</dbReference>
<dbReference type="AlphaFoldDB" id="A0A1N7F8S3"/>
<dbReference type="PROSITE" id="PS00862">
    <property type="entry name" value="OX2_COVAL_FAD"/>
    <property type="match status" value="1"/>
</dbReference>
<evidence type="ECO:0000256" key="3">
    <source>
        <dbReference type="ARBA" id="ARBA00022630"/>
    </source>
</evidence>
<dbReference type="SUPFAM" id="SSF56176">
    <property type="entry name" value="FAD-binding/transporter-associated domain-like"/>
    <property type="match status" value="1"/>
</dbReference>
<comment type="similarity">
    <text evidence="2">Belongs to the oxygen-dependent FAD-linked oxidoreductase family.</text>
</comment>
<evidence type="ECO:0000259" key="6">
    <source>
        <dbReference type="PROSITE" id="PS51387"/>
    </source>
</evidence>